<sequence length="160" mass="18310">MFLAAMSSSGQRKFYFWQQCHRVKVKENPVLGSNFEFRSKKILQCRVQVKENHVLDSNVEFRSKKILFLAAMSSSAMSSSDQRKSCSWQQCQVQVKKSCSWQQCRVQVKENPVLGNNVEFSNVEFRSKKILFLAAMSSSGEKILFLAAMSSSGQRKSCSW</sequence>
<proteinExistence type="predicted"/>
<protein>
    <submittedName>
        <fullName evidence="1">Uncharacterized protein</fullName>
    </submittedName>
</protein>
<keyword evidence="2" id="KW-1185">Reference proteome</keyword>
<evidence type="ECO:0000313" key="1">
    <source>
        <dbReference type="EMBL" id="KAF9623387.1"/>
    </source>
</evidence>
<dbReference type="Proteomes" id="UP000631114">
    <property type="component" value="Unassembled WGS sequence"/>
</dbReference>
<dbReference type="AlphaFoldDB" id="A0A835IW71"/>
<gene>
    <name evidence="1" type="ORF">IFM89_001307</name>
</gene>
<evidence type="ECO:0000313" key="2">
    <source>
        <dbReference type="Proteomes" id="UP000631114"/>
    </source>
</evidence>
<name>A0A835IW71_9MAGN</name>
<accession>A0A835IW71</accession>
<organism evidence="1 2">
    <name type="scientific">Coptis chinensis</name>
    <dbReference type="NCBI Taxonomy" id="261450"/>
    <lineage>
        <taxon>Eukaryota</taxon>
        <taxon>Viridiplantae</taxon>
        <taxon>Streptophyta</taxon>
        <taxon>Embryophyta</taxon>
        <taxon>Tracheophyta</taxon>
        <taxon>Spermatophyta</taxon>
        <taxon>Magnoliopsida</taxon>
        <taxon>Ranunculales</taxon>
        <taxon>Ranunculaceae</taxon>
        <taxon>Coptidoideae</taxon>
        <taxon>Coptis</taxon>
    </lineage>
</organism>
<comment type="caution">
    <text evidence="1">The sequence shown here is derived from an EMBL/GenBank/DDBJ whole genome shotgun (WGS) entry which is preliminary data.</text>
</comment>
<reference evidence="1 2" key="1">
    <citation type="submission" date="2020-10" db="EMBL/GenBank/DDBJ databases">
        <title>The Coptis chinensis genome and diversification of protoberbering-type alkaloids.</title>
        <authorList>
            <person name="Wang B."/>
            <person name="Shu S."/>
            <person name="Song C."/>
            <person name="Liu Y."/>
        </authorList>
    </citation>
    <scope>NUCLEOTIDE SEQUENCE [LARGE SCALE GENOMIC DNA]</scope>
    <source>
        <strain evidence="1">HL-2020</strain>
        <tissue evidence="1">Leaf</tissue>
    </source>
</reference>
<dbReference type="EMBL" id="JADFTS010000001">
    <property type="protein sequence ID" value="KAF9623387.1"/>
    <property type="molecule type" value="Genomic_DNA"/>
</dbReference>